<evidence type="ECO:0000256" key="1">
    <source>
        <dbReference type="SAM" id="Phobius"/>
    </source>
</evidence>
<evidence type="ECO:0000313" key="3">
    <source>
        <dbReference type="Proteomes" id="UP000515237"/>
    </source>
</evidence>
<keyword evidence="1" id="KW-0472">Membrane</keyword>
<feature type="transmembrane region" description="Helical" evidence="1">
    <location>
        <begin position="97"/>
        <end position="114"/>
    </location>
</feature>
<sequence>MTKALLKYILSLGILLLSVYGNLYARSYQECICHSSQKSVVKSEQTSLGTTSDFHSLIVKARLFGTESESCKMVASEIEEEKHEWISFKKFLAHNNYFTSLFYILAFGYFALFFKKRLPTCKHSVYFAAYKWFLLFRVIRI</sequence>
<keyword evidence="1" id="KW-1133">Transmembrane helix</keyword>
<proteinExistence type="predicted"/>
<gene>
    <name evidence="2" type="ORF">HUW51_21390</name>
</gene>
<evidence type="ECO:0000313" key="2">
    <source>
        <dbReference type="EMBL" id="QNF35146.1"/>
    </source>
</evidence>
<dbReference type="EMBL" id="CP055156">
    <property type="protein sequence ID" value="QNF35146.1"/>
    <property type="molecule type" value="Genomic_DNA"/>
</dbReference>
<protein>
    <submittedName>
        <fullName evidence="2">Uncharacterized protein</fullName>
    </submittedName>
</protein>
<keyword evidence="3" id="KW-1185">Reference proteome</keyword>
<dbReference type="AlphaFoldDB" id="A0A7G7GDB2"/>
<dbReference type="KEGG" id="aswu:HUW51_21390"/>
<dbReference type="Proteomes" id="UP000515237">
    <property type="component" value="Chromosome"/>
</dbReference>
<name>A0A7G7GDB2_9BACT</name>
<dbReference type="RefSeq" id="WP_185271637.1">
    <property type="nucleotide sequence ID" value="NZ_CP055156.1"/>
</dbReference>
<accession>A0A7G7GDB2</accession>
<keyword evidence="1" id="KW-0812">Transmembrane</keyword>
<organism evidence="2 3">
    <name type="scientific">Adhaeribacter swui</name>
    <dbReference type="NCBI Taxonomy" id="2086471"/>
    <lineage>
        <taxon>Bacteria</taxon>
        <taxon>Pseudomonadati</taxon>
        <taxon>Bacteroidota</taxon>
        <taxon>Cytophagia</taxon>
        <taxon>Cytophagales</taxon>
        <taxon>Hymenobacteraceae</taxon>
        <taxon>Adhaeribacter</taxon>
    </lineage>
</organism>
<reference evidence="2 3" key="1">
    <citation type="journal article" date="2018" name="Int. J. Syst. Evol. Microbiol.">
        <title>Adhaeribacter swui sp. nov., isolated from wet mud.</title>
        <authorList>
            <person name="Kim D.U."/>
            <person name="Kim K.W."/>
            <person name="Kang M.S."/>
            <person name="Kim J.Y."/>
            <person name="Jang J.H."/>
            <person name="Kim M.K."/>
        </authorList>
    </citation>
    <scope>NUCLEOTIDE SEQUENCE [LARGE SCALE GENOMIC DNA]</scope>
    <source>
        <strain evidence="2 3">KCTC 52873</strain>
    </source>
</reference>